<evidence type="ECO:0008006" key="4">
    <source>
        <dbReference type="Google" id="ProtNLM"/>
    </source>
</evidence>
<protein>
    <recommendedName>
        <fullName evidence="4">Chemotaxis protein</fullName>
    </recommendedName>
</protein>
<sequence length="115" mass="12345">MKGLRMPAGWISVLQLVPWGEVIANAPKLADAAKNFWGKVAKKPPAAPDTSSAPSLQAQVAQLHEQMLASSELIKALAEQNTQLIKRVETMRRRTLGLAVIVAITLAIAIAALLR</sequence>
<keyword evidence="1" id="KW-1133">Transmembrane helix</keyword>
<accession>A0ABU6JZP4</accession>
<name>A0ABU6JZP4_9RHOO</name>
<keyword evidence="3" id="KW-1185">Reference proteome</keyword>
<evidence type="ECO:0000313" key="2">
    <source>
        <dbReference type="EMBL" id="MEC5384315.1"/>
    </source>
</evidence>
<gene>
    <name evidence="2" type="ORF">VVD49_01200</name>
</gene>
<reference evidence="2 3" key="1">
    <citation type="submission" date="2024-01" db="EMBL/GenBank/DDBJ databases">
        <title>Uliginosibacterium soil sp. nov.</title>
        <authorList>
            <person name="Lv Y."/>
        </authorList>
    </citation>
    <scope>NUCLEOTIDE SEQUENCE [LARGE SCALE GENOMIC DNA]</scope>
    <source>
        <strain evidence="2 3">H3</strain>
    </source>
</reference>
<dbReference type="EMBL" id="JAYXHS010000001">
    <property type="protein sequence ID" value="MEC5384315.1"/>
    <property type="molecule type" value="Genomic_DNA"/>
</dbReference>
<dbReference type="RefSeq" id="WP_327597295.1">
    <property type="nucleotide sequence ID" value="NZ_JAYXHS010000001.1"/>
</dbReference>
<evidence type="ECO:0000256" key="1">
    <source>
        <dbReference type="SAM" id="Phobius"/>
    </source>
</evidence>
<proteinExistence type="predicted"/>
<evidence type="ECO:0000313" key="3">
    <source>
        <dbReference type="Proteomes" id="UP001331561"/>
    </source>
</evidence>
<organism evidence="2 3">
    <name type="scientific">Uliginosibacterium silvisoli</name>
    <dbReference type="NCBI Taxonomy" id="3114758"/>
    <lineage>
        <taxon>Bacteria</taxon>
        <taxon>Pseudomonadati</taxon>
        <taxon>Pseudomonadota</taxon>
        <taxon>Betaproteobacteria</taxon>
        <taxon>Rhodocyclales</taxon>
        <taxon>Zoogloeaceae</taxon>
        <taxon>Uliginosibacterium</taxon>
    </lineage>
</organism>
<feature type="transmembrane region" description="Helical" evidence="1">
    <location>
        <begin position="96"/>
        <end position="114"/>
    </location>
</feature>
<keyword evidence="1" id="KW-0472">Membrane</keyword>
<keyword evidence="1" id="KW-0812">Transmembrane</keyword>
<dbReference type="Proteomes" id="UP001331561">
    <property type="component" value="Unassembled WGS sequence"/>
</dbReference>
<comment type="caution">
    <text evidence="2">The sequence shown here is derived from an EMBL/GenBank/DDBJ whole genome shotgun (WGS) entry which is preliminary data.</text>
</comment>